<evidence type="ECO:0000256" key="2">
    <source>
        <dbReference type="ARBA" id="ARBA00022679"/>
    </source>
</evidence>
<dbReference type="OMA" id="NMISGRH"/>
<evidence type="ECO:0000256" key="1">
    <source>
        <dbReference type="ARBA" id="ARBA00022527"/>
    </source>
</evidence>
<proteinExistence type="inferred from homology"/>
<evidence type="ECO:0000256" key="4">
    <source>
        <dbReference type="ARBA" id="ARBA00022777"/>
    </source>
</evidence>
<feature type="compositionally biased region" description="Low complexity" evidence="8">
    <location>
        <begin position="390"/>
        <end position="402"/>
    </location>
</feature>
<keyword evidence="11" id="KW-1185">Reference proteome</keyword>
<dbReference type="PANTHER" id="PTHR24349">
    <property type="entry name" value="SERINE/THREONINE-PROTEIN KINASE"/>
    <property type="match status" value="1"/>
</dbReference>
<sequence>MPEFAGRIVDNGRYHLTTKLGAGAYGKVYTALDTTSSPGKPKFYAIKCLNKPKRGSHTDLLQKREFSLHKLVTGHPNVVSFHDTFNDGLFVYVVLDLCPGGDLFAAITEKRLFHNNGRLIKSAFIQLIDAVQHCHDLGVFHRDIKPENVLCSDDGTDIRLADFGLSIQSPICHDFGCGSSYYMSPECIGRAIKTDNYSTRHNDVWALGVILTNMITGRNPWRYAISEDDCFAAYTHDVDFLKKVLPISSGVNDILKKVFTLNPLRRISLPALRVQILELNAFFMDDKDHSKSSKAIIPVTPVDDIIEAPVALTTEQKNNVDTDIVLVPSQTSPFEYTLSDEEYLFASPVIENPELLRQPHADLLSAKNIRDYTIGGKKSAHSLRVPYSPPSSASSGPESKGPITPATYAVEPDISIPDIPEEEGLGAPADLATAFAIRAKAPMVSLKSKKPKSHIFRTALQRLKGLSGSTSS</sequence>
<dbReference type="InterPro" id="IPR000719">
    <property type="entry name" value="Prot_kinase_dom"/>
</dbReference>
<name>A0A0D2N194_HYPSF</name>
<reference evidence="11" key="1">
    <citation type="submission" date="2014-04" db="EMBL/GenBank/DDBJ databases">
        <title>Evolutionary Origins and Diversification of the Mycorrhizal Mutualists.</title>
        <authorList>
            <consortium name="DOE Joint Genome Institute"/>
            <consortium name="Mycorrhizal Genomics Consortium"/>
            <person name="Kohler A."/>
            <person name="Kuo A."/>
            <person name="Nagy L.G."/>
            <person name="Floudas D."/>
            <person name="Copeland A."/>
            <person name="Barry K.W."/>
            <person name="Cichocki N."/>
            <person name="Veneault-Fourrey C."/>
            <person name="LaButti K."/>
            <person name="Lindquist E.A."/>
            <person name="Lipzen A."/>
            <person name="Lundell T."/>
            <person name="Morin E."/>
            <person name="Murat C."/>
            <person name="Riley R."/>
            <person name="Ohm R."/>
            <person name="Sun H."/>
            <person name="Tunlid A."/>
            <person name="Henrissat B."/>
            <person name="Grigoriev I.V."/>
            <person name="Hibbett D.S."/>
            <person name="Martin F."/>
        </authorList>
    </citation>
    <scope>NUCLEOTIDE SEQUENCE [LARGE SCALE GENOMIC DNA]</scope>
    <source>
        <strain evidence="11">FD-334 SS-4</strain>
    </source>
</reference>
<keyword evidence="1 7" id="KW-0723">Serine/threonine-protein kinase</keyword>
<dbReference type="STRING" id="945553.A0A0D2N194"/>
<comment type="similarity">
    <text evidence="7">Belongs to the protein kinase superfamily.</text>
</comment>
<dbReference type="OrthoDB" id="541276at2759"/>
<organism evidence="10 11">
    <name type="scientific">Hypholoma sublateritium (strain FD-334 SS-4)</name>
    <dbReference type="NCBI Taxonomy" id="945553"/>
    <lineage>
        <taxon>Eukaryota</taxon>
        <taxon>Fungi</taxon>
        <taxon>Dikarya</taxon>
        <taxon>Basidiomycota</taxon>
        <taxon>Agaricomycotina</taxon>
        <taxon>Agaricomycetes</taxon>
        <taxon>Agaricomycetidae</taxon>
        <taxon>Agaricales</taxon>
        <taxon>Agaricineae</taxon>
        <taxon>Strophariaceae</taxon>
        <taxon>Hypholoma</taxon>
    </lineage>
</organism>
<dbReference type="SUPFAM" id="SSF56112">
    <property type="entry name" value="Protein kinase-like (PK-like)"/>
    <property type="match status" value="1"/>
</dbReference>
<dbReference type="EMBL" id="KN817518">
    <property type="protein sequence ID" value="KJA30138.1"/>
    <property type="molecule type" value="Genomic_DNA"/>
</dbReference>
<dbReference type="PROSITE" id="PS00107">
    <property type="entry name" value="PROTEIN_KINASE_ATP"/>
    <property type="match status" value="1"/>
</dbReference>
<evidence type="ECO:0000313" key="10">
    <source>
        <dbReference type="EMBL" id="KJA30138.1"/>
    </source>
</evidence>
<dbReference type="AlphaFoldDB" id="A0A0D2N194"/>
<keyword evidence="5 6" id="KW-0067">ATP-binding</keyword>
<evidence type="ECO:0000259" key="9">
    <source>
        <dbReference type="PROSITE" id="PS50011"/>
    </source>
</evidence>
<keyword evidence="2" id="KW-0808">Transferase</keyword>
<dbReference type="Gene3D" id="1.10.510.10">
    <property type="entry name" value="Transferase(Phosphotransferase) domain 1"/>
    <property type="match status" value="1"/>
</dbReference>
<evidence type="ECO:0000256" key="5">
    <source>
        <dbReference type="ARBA" id="ARBA00022840"/>
    </source>
</evidence>
<evidence type="ECO:0000256" key="8">
    <source>
        <dbReference type="SAM" id="MobiDB-lite"/>
    </source>
</evidence>
<evidence type="ECO:0000256" key="3">
    <source>
        <dbReference type="ARBA" id="ARBA00022741"/>
    </source>
</evidence>
<dbReference type="GO" id="GO:0005524">
    <property type="term" value="F:ATP binding"/>
    <property type="evidence" value="ECO:0007669"/>
    <property type="project" value="UniProtKB-UniRule"/>
</dbReference>
<evidence type="ECO:0000256" key="7">
    <source>
        <dbReference type="RuleBase" id="RU000304"/>
    </source>
</evidence>
<dbReference type="GO" id="GO:0004674">
    <property type="term" value="F:protein serine/threonine kinase activity"/>
    <property type="evidence" value="ECO:0007669"/>
    <property type="project" value="UniProtKB-KW"/>
</dbReference>
<accession>A0A0D2N194</accession>
<evidence type="ECO:0000313" key="11">
    <source>
        <dbReference type="Proteomes" id="UP000054270"/>
    </source>
</evidence>
<gene>
    <name evidence="10" type="ORF">HYPSUDRAFT_126420</name>
</gene>
<evidence type="ECO:0000256" key="6">
    <source>
        <dbReference type="PROSITE-ProRule" id="PRU10141"/>
    </source>
</evidence>
<dbReference type="PROSITE" id="PS50011">
    <property type="entry name" value="PROTEIN_KINASE_DOM"/>
    <property type="match status" value="1"/>
</dbReference>
<keyword evidence="4" id="KW-0418">Kinase</keyword>
<dbReference type="Pfam" id="PF00069">
    <property type="entry name" value="Pkinase"/>
    <property type="match status" value="1"/>
</dbReference>
<feature type="region of interest" description="Disordered" evidence="8">
    <location>
        <begin position="380"/>
        <end position="406"/>
    </location>
</feature>
<keyword evidence="3 6" id="KW-0547">Nucleotide-binding</keyword>
<dbReference type="InterPro" id="IPR011009">
    <property type="entry name" value="Kinase-like_dom_sf"/>
</dbReference>
<dbReference type="PROSITE" id="PS00108">
    <property type="entry name" value="PROTEIN_KINASE_ST"/>
    <property type="match status" value="1"/>
</dbReference>
<feature type="binding site" evidence="6">
    <location>
        <position position="47"/>
    </location>
    <ligand>
        <name>ATP</name>
        <dbReference type="ChEBI" id="CHEBI:30616"/>
    </ligand>
</feature>
<dbReference type="Proteomes" id="UP000054270">
    <property type="component" value="Unassembled WGS sequence"/>
</dbReference>
<dbReference type="InterPro" id="IPR050205">
    <property type="entry name" value="CDPK_Ser/Thr_kinases"/>
</dbReference>
<dbReference type="SMART" id="SM00220">
    <property type="entry name" value="S_TKc"/>
    <property type="match status" value="1"/>
</dbReference>
<dbReference type="InterPro" id="IPR008271">
    <property type="entry name" value="Ser/Thr_kinase_AS"/>
</dbReference>
<dbReference type="InterPro" id="IPR017441">
    <property type="entry name" value="Protein_kinase_ATP_BS"/>
</dbReference>
<feature type="domain" description="Protein kinase" evidence="9">
    <location>
        <begin position="14"/>
        <end position="283"/>
    </location>
</feature>
<protein>
    <recommendedName>
        <fullName evidence="9">Protein kinase domain-containing protein</fullName>
    </recommendedName>
</protein>